<dbReference type="EMBL" id="JBEYRS010000003">
    <property type="protein sequence ID" value="MEW2362335.1"/>
    <property type="molecule type" value="Genomic_DNA"/>
</dbReference>
<keyword evidence="2" id="KW-1185">Reference proteome</keyword>
<organism evidence="1 2">
    <name type="scientific">Streptomyces huasconensis</name>
    <dbReference type="NCBI Taxonomy" id="1854574"/>
    <lineage>
        <taxon>Bacteria</taxon>
        <taxon>Bacillati</taxon>
        <taxon>Actinomycetota</taxon>
        <taxon>Actinomycetes</taxon>
        <taxon>Kitasatosporales</taxon>
        <taxon>Streptomycetaceae</taxon>
        <taxon>Streptomyces</taxon>
    </lineage>
</organism>
<evidence type="ECO:0000313" key="2">
    <source>
        <dbReference type="Proteomes" id="UP001553843"/>
    </source>
</evidence>
<dbReference type="Pfam" id="PF14518">
    <property type="entry name" value="Haem_oxygenas_2"/>
    <property type="match status" value="1"/>
</dbReference>
<reference evidence="1 2" key="1">
    <citation type="submission" date="2024-06" db="EMBL/GenBank/DDBJ databases">
        <title>The Natural Products Discovery Center: Release of the First 8490 Sequenced Strains for Exploring Actinobacteria Biosynthetic Diversity.</title>
        <authorList>
            <person name="Kalkreuter E."/>
            <person name="Kautsar S.A."/>
            <person name="Yang D."/>
            <person name="Bader C.D."/>
            <person name="Teijaro C.N."/>
            <person name="Fluegel L."/>
            <person name="Davis C.M."/>
            <person name="Simpson J.R."/>
            <person name="Lauterbach L."/>
            <person name="Steele A.D."/>
            <person name="Gui C."/>
            <person name="Meng S."/>
            <person name="Li G."/>
            <person name="Viehrig K."/>
            <person name="Ye F."/>
            <person name="Su P."/>
            <person name="Kiefer A.F."/>
            <person name="Nichols A."/>
            <person name="Cepeda A.J."/>
            <person name="Yan W."/>
            <person name="Fan B."/>
            <person name="Jiang Y."/>
            <person name="Adhikari A."/>
            <person name="Zheng C.-J."/>
            <person name="Schuster L."/>
            <person name="Cowan T.M."/>
            <person name="Smanski M.J."/>
            <person name="Chevrette M.G."/>
            <person name="De Carvalho L.P.S."/>
            <person name="Shen B."/>
        </authorList>
    </citation>
    <scope>NUCLEOTIDE SEQUENCE [LARGE SCALE GENOMIC DNA]</scope>
    <source>
        <strain evidence="1 2">NPDC047833</strain>
    </source>
</reference>
<comment type="caution">
    <text evidence="1">The sequence shown here is derived from an EMBL/GenBank/DDBJ whole genome shotgun (WGS) entry which is preliminary data.</text>
</comment>
<dbReference type="Gene3D" id="1.20.910.10">
    <property type="entry name" value="Heme oxygenase-like"/>
    <property type="match status" value="1"/>
</dbReference>
<dbReference type="SUPFAM" id="SSF48613">
    <property type="entry name" value="Heme oxygenase-like"/>
    <property type="match status" value="1"/>
</dbReference>
<sequence>MPSASAQYEARAEAGRKAFADHPAVMELSSPHIDAALFLQWHYRYCLHGVHVTRDMQRVIETAGNRSQAAGHDSVGEGLVKHARGETGHDLLMVDDARSTASFLGAAGGVVLDTEDILKNAPALASAARYNVLFERLSGGDEPVCTVAALYEMEQLSAGFAVDLVVNCRRTMDDDPARFTFLDEHVVVDVGHIALDRRMLETALTDRPQLLDAMVEAGTEVLASYAEFVGECLELARADLAADAARSAH</sequence>
<gene>
    <name evidence="1" type="ORF">AB0887_10285</name>
</gene>
<dbReference type="InterPro" id="IPR016084">
    <property type="entry name" value="Haem_Oase-like_multi-hlx"/>
</dbReference>
<protein>
    <submittedName>
        <fullName evidence="1">Iron-containing redox enzyme family protein</fullName>
    </submittedName>
</protein>
<name>A0ABV3LSM3_9ACTN</name>
<accession>A0ABV3LSM3</accession>
<evidence type="ECO:0000313" key="1">
    <source>
        <dbReference type="EMBL" id="MEW2362335.1"/>
    </source>
</evidence>
<dbReference type="Proteomes" id="UP001553843">
    <property type="component" value="Unassembled WGS sequence"/>
</dbReference>
<proteinExistence type="predicted"/>
<dbReference type="RefSeq" id="WP_359770891.1">
    <property type="nucleotide sequence ID" value="NZ_JBEYRR010000001.1"/>
</dbReference>